<feature type="region of interest" description="Disordered" evidence="1">
    <location>
        <begin position="1"/>
        <end position="22"/>
    </location>
</feature>
<reference evidence="2" key="2">
    <citation type="journal article" date="2015" name="Fish Shellfish Immunol.">
        <title>Early steps in the European eel (Anguilla anguilla)-Vibrio vulnificus interaction in the gills: Role of the RtxA13 toxin.</title>
        <authorList>
            <person name="Callol A."/>
            <person name="Pajuelo D."/>
            <person name="Ebbesson L."/>
            <person name="Teles M."/>
            <person name="MacKenzie S."/>
            <person name="Amaro C."/>
        </authorList>
    </citation>
    <scope>NUCLEOTIDE SEQUENCE</scope>
</reference>
<sequence>MKSGNQRSGGANTTLILISTSA</sequence>
<protein>
    <submittedName>
        <fullName evidence="2">Uncharacterized protein</fullName>
    </submittedName>
</protein>
<name>A0A0E9UEP5_ANGAN</name>
<proteinExistence type="predicted"/>
<evidence type="ECO:0000256" key="1">
    <source>
        <dbReference type="SAM" id="MobiDB-lite"/>
    </source>
</evidence>
<accession>A0A0E9UEP5</accession>
<dbReference type="AlphaFoldDB" id="A0A0E9UEP5"/>
<reference evidence="2" key="1">
    <citation type="submission" date="2014-11" db="EMBL/GenBank/DDBJ databases">
        <authorList>
            <person name="Amaro Gonzalez C."/>
        </authorList>
    </citation>
    <scope>NUCLEOTIDE SEQUENCE</scope>
</reference>
<evidence type="ECO:0000313" key="2">
    <source>
        <dbReference type="EMBL" id="JAH63413.1"/>
    </source>
</evidence>
<dbReference type="EMBL" id="GBXM01045164">
    <property type="protein sequence ID" value="JAH63413.1"/>
    <property type="molecule type" value="Transcribed_RNA"/>
</dbReference>
<organism evidence="2">
    <name type="scientific">Anguilla anguilla</name>
    <name type="common">European freshwater eel</name>
    <name type="synonym">Muraena anguilla</name>
    <dbReference type="NCBI Taxonomy" id="7936"/>
    <lineage>
        <taxon>Eukaryota</taxon>
        <taxon>Metazoa</taxon>
        <taxon>Chordata</taxon>
        <taxon>Craniata</taxon>
        <taxon>Vertebrata</taxon>
        <taxon>Euteleostomi</taxon>
        <taxon>Actinopterygii</taxon>
        <taxon>Neopterygii</taxon>
        <taxon>Teleostei</taxon>
        <taxon>Anguilliformes</taxon>
        <taxon>Anguillidae</taxon>
        <taxon>Anguilla</taxon>
    </lineage>
</organism>